<dbReference type="PANTHER" id="PTHR33446">
    <property type="entry name" value="PROTEIN TONB-RELATED"/>
    <property type="match status" value="1"/>
</dbReference>
<evidence type="ECO:0000256" key="8">
    <source>
        <dbReference type="ARBA" id="ARBA00022989"/>
    </source>
</evidence>
<dbReference type="Pfam" id="PF03544">
    <property type="entry name" value="TonB_C"/>
    <property type="match status" value="1"/>
</dbReference>
<dbReference type="Gene3D" id="3.30.1150.10">
    <property type="match status" value="1"/>
</dbReference>
<feature type="domain" description="TonB C-terminal" evidence="10">
    <location>
        <begin position="159"/>
        <end position="220"/>
    </location>
</feature>
<evidence type="ECO:0000256" key="5">
    <source>
        <dbReference type="ARBA" id="ARBA00022519"/>
    </source>
</evidence>
<dbReference type="GO" id="GO:0098797">
    <property type="term" value="C:plasma membrane protein complex"/>
    <property type="evidence" value="ECO:0007669"/>
    <property type="project" value="TreeGrafter"/>
</dbReference>
<proteinExistence type="inferred from homology"/>
<dbReference type="InterPro" id="IPR051045">
    <property type="entry name" value="TonB-dependent_transducer"/>
</dbReference>
<protein>
    <recommendedName>
        <fullName evidence="10">TonB C-terminal domain-containing protein</fullName>
    </recommendedName>
</protein>
<dbReference type="EMBL" id="QKSB01000005">
    <property type="protein sequence ID" value="PZE17167.1"/>
    <property type="molecule type" value="Genomic_DNA"/>
</dbReference>
<evidence type="ECO:0000256" key="6">
    <source>
        <dbReference type="ARBA" id="ARBA00022692"/>
    </source>
</evidence>
<dbReference type="SUPFAM" id="SSF74653">
    <property type="entry name" value="TolA/TonB C-terminal domain"/>
    <property type="match status" value="1"/>
</dbReference>
<dbReference type="PANTHER" id="PTHR33446:SF2">
    <property type="entry name" value="PROTEIN TONB"/>
    <property type="match status" value="1"/>
</dbReference>
<dbReference type="RefSeq" id="WP_111063291.1">
    <property type="nucleotide sequence ID" value="NZ_JBHUCU010000008.1"/>
</dbReference>
<comment type="similarity">
    <text evidence="2">Belongs to the TonB family.</text>
</comment>
<keyword evidence="3" id="KW-0813">Transport</keyword>
<keyword evidence="12" id="KW-1185">Reference proteome</keyword>
<evidence type="ECO:0000256" key="3">
    <source>
        <dbReference type="ARBA" id="ARBA00022448"/>
    </source>
</evidence>
<comment type="caution">
    <text evidence="11">The sequence shown here is derived from an EMBL/GenBank/DDBJ whole genome shotgun (WGS) entry which is preliminary data.</text>
</comment>
<dbReference type="InterPro" id="IPR037682">
    <property type="entry name" value="TonB_C"/>
</dbReference>
<evidence type="ECO:0000256" key="7">
    <source>
        <dbReference type="ARBA" id="ARBA00022927"/>
    </source>
</evidence>
<comment type="subcellular location">
    <subcellularLocation>
        <location evidence="1">Cell inner membrane</location>
        <topology evidence="1">Single-pass membrane protein</topology>
        <orientation evidence="1">Periplasmic side</orientation>
    </subcellularLocation>
</comment>
<dbReference type="GO" id="GO:0055085">
    <property type="term" value="P:transmembrane transport"/>
    <property type="evidence" value="ECO:0007669"/>
    <property type="project" value="InterPro"/>
</dbReference>
<evidence type="ECO:0000256" key="4">
    <source>
        <dbReference type="ARBA" id="ARBA00022475"/>
    </source>
</evidence>
<dbReference type="InterPro" id="IPR006260">
    <property type="entry name" value="TonB/TolA_C"/>
</dbReference>
<evidence type="ECO:0000256" key="1">
    <source>
        <dbReference type="ARBA" id="ARBA00004383"/>
    </source>
</evidence>
<sequence>MIEKKNPKADLERKRFAFFQIGLILASAICLAAFEYITPVFTDTNKMAWEQDTVFTYPEIPKEMVYAAKQKVLPKQKIVNEVKLVVKLPLKTVATPLIDHKIDLNFDGLLDLLGDTTPGFVPPNVGAIDTPDVMPKFPGDMGSWIAKNIRLPEGVFPTSGTIIVNFVVDKQGNISDVVIGKGLDSEHDRAALMVVKKMPKWQPGEQMGKPVAVNYNLPIRITNR</sequence>
<keyword evidence="6" id="KW-0812">Transmembrane</keyword>
<organism evidence="11 12">
    <name type="scientific">Putridiphycobacter roseus</name>
    <dbReference type="NCBI Taxonomy" id="2219161"/>
    <lineage>
        <taxon>Bacteria</taxon>
        <taxon>Pseudomonadati</taxon>
        <taxon>Bacteroidota</taxon>
        <taxon>Flavobacteriia</taxon>
        <taxon>Flavobacteriales</taxon>
        <taxon>Crocinitomicaceae</taxon>
        <taxon>Putridiphycobacter</taxon>
    </lineage>
</organism>
<gene>
    <name evidence="11" type="ORF">DNU06_10525</name>
</gene>
<evidence type="ECO:0000256" key="9">
    <source>
        <dbReference type="ARBA" id="ARBA00023136"/>
    </source>
</evidence>
<name>A0A2W1MZ42_9FLAO</name>
<evidence type="ECO:0000313" key="11">
    <source>
        <dbReference type="EMBL" id="PZE17167.1"/>
    </source>
</evidence>
<keyword evidence="8" id="KW-1133">Transmembrane helix</keyword>
<evidence type="ECO:0000313" key="12">
    <source>
        <dbReference type="Proteomes" id="UP000249248"/>
    </source>
</evidence>
<evidence type="ECO:0000256" key="2">
    <source>
        <dbReference type="ARBA" id="ARBA00006555"/>
    </source>
</evidence>
<dbReference type="GO" id="GO:0031992">
    <property type="term" value="F:energy transducer activity"/>
    <property type="evidence" value="ECO:0007669"/>
    <property type="project" value="TreeGrafter"/>
</dbReference>
<keyword evidence="7" id="KW-0653">Protein transport</keyword>
<accession>A0A2W1MZ42</accession>
<dbReference type="AlphaFoldDB" id="A0A2W1MZ42"/>
<dbReference type="OrthoDB" id="1095452at2"/>
<keyword evidence="4" id="KW-1003">Cell membrane</keyword>
<keyword evidence="9" id="KW-0472">Membrane</keyword>
<dbReference type="Proteomes" id="UP000249248">
    <property type="component" value="Unassembled WGS sequence"/>
</dbReference>
<keyword evidence="5" id="KW-0997">Cell inner membrane</keyword>
<reference evidence="11 12" key="1">
    <citation type="submission" date="2018-06" db="EMBL/GenBank/DDBJ databases">
        <title>The draft genome sequence of Crocinitomix sp. SM1701.</title>
        <authorList>
            <person name="Zhang X."/>
        </authorList>
    </citation>
    <scope>NUCLEOTIDE SEQUENCE [LARGE SCALE GENOMIC DNA]</scope>
    <source>
        <strain evidence="11 12">SM1701</strain>
    </source>
</reference>
<dbReference type="NCBIfam" id="TIGR01352">
    <property type="entry name" value="tonB_Cterm"/>
    <property type="match status" value="1"/>
</dbReference>
<evidence type="ECO:0000259" key="10">
    <source>
        <dbReference type="Pfam" id="PF03544"/>
    </source>
</evidence>
<dbReference type="GO" id="GO:0015031">
    <property type="term" value="P:protein transport"/>
    <property type="evidence" value="ECO:0007669"/>
    <property type="project" value="UniProtKB-KW"/>
</dbReference>